<keyword evidence="3" id="KW-1185">Reference proteome</keyword>
<feature type="domain" description="Dienelactone hydrolase" evidence="1">
    <location>
        <begin position="131"/>
        <end position="207"/>
    </location>
</feature>
<feature type="domain" description="Dienelactone hydrolase" evidence="1">
    <location>
        <begin position="37"/>
        <end position="130"/>
    </location>
</feature>
<dbReference type="PANTHER" id="PTHR17630">
    <property type="entry name" value="DIENELACTONE HYDROLASE"/>
    <property type="match status" value="1"/>
</dbReference>
<dbReference type="InterPro" id="IPR002925">
    <property type="entry name" value="Dienelactn_hydro"/>
</dbReference>
<dbReference type="GO" id="GO:0016787">
    <property type="term" value="F:hydrolase activity"/>
    <property type="evidence" value="ECO:0007669"/>
    <property type="project" value="InterPro"/>
</dbReference>
<reference evidence="2" key="2">
    <citation type="submission" date="2021-03" db="UniProtKB">
        <authorList>
            <consortium name="EnsemblPlants"/>
        </authorList>
    </citation>
    <scope>IDENTIFICATION</scope>
</reference>
<dbReference type="EnsemblPlants" id="AUR62002638-RA">
    <property type="protein sequence ID" value="AUR62002638-RA:cds"/>
    <property type="gene ID" value="AUR62002638"/>
</dbReference>
<organism evidence="2 3">
    <name type="scientific">Chenopodium quinoa</name>
    <name type="common">Quinoa</name>
    <dbReference type="NCBI Taxonomy" id="63459"/>
    <lineage>
        <taxon>Eukaryota</taxon>
        <taxon>Viridiplantae</taxon>
        <taxon>Streptophyta</taxon>
        <taxon>Embryophyta</taxon>
        <taxon>Tracheophyta</taxon>
        <taxon>Spermatophyta</taxon>
        <taxon>Magnoliopsida</taxon>
        <taxon>eudicotyledons</taxon>
        <taxon>Gunneridae</taxon>
        <taxon>Pentapetalae</taxon>
        <taxon>Caryophyllales</taxon>
        <taxon>Chenopodiaceae</taxon>
        <taxon>Chenopodioideae</taxon>
        <taxon>Atripliceae</taxon>
        <taxon>Chenopodium</taxon>
    </lineage>
</organism>
<dbReference type="Proteomes" id="UP000596660">
    <property type="component" value="Unplaced"/>
</dbReference>
<evidence type="ECO:0000313" key="3">
    <source>
        <dbReference type="Proteomes" id="UP000596660"/>
    </source>
</evidence>
<name>A0A803KUD0_CHEQI</name>
<accession>A0A803KUD0</accession>
<dbReference type="Pfam" id="PF01738">
    <property type="entry name" value="DLH"/>
    <property type="match status" value="2"/>
</dbReference>
<evidence type="ECO:0000259" key="1">
    <source>
        <dbReference type="Pfam" id="PF01738"/>
    </source>
</evidence>
<dbReference type="OMA" id="PEFMNGH"/>
<proteinExistence type="predicted"/>
<sequence>MSGPQCCENPPALNPSSGTGHVEEIGGLKSYVSGTSDCKFAVLFISDVYGFEAPNLRKLADKVASAGYYAVVPDFLHGDPYNPENTERPIQAWIKDHGTDKGCEEAKPVIESLKQKGISKIGAVGFCWGGVKVPITVLGAEVDHMSPPELMKQFEEALNAKPEVDKFIKIFPGVSHGWTVRYKPEDAAVVKAAEEAHQDMLGWFQKHIK</sequence>
<evidence type="ECO:0000313" key="2">
    <source>
        <dbReference type="EnsemblPlants" id="AUR62002638-RA:cds"/>
    </source>
</evidence>
<dbReference type="InterPro" id="IPR029058">
    <property type="entry name" value="AB_hydrolase_fold"/>
</dbReference>
<reference evidence="2" key="1">
    <citation type="journal article" date="2017" name="Nature">
        <title>The genome of Chenopodium quinoa.</title>
        <authorList>
            <person name="Jarvis D.E."/>
            <person name="Ho Y.S."/>
            <person name="Lightfoot D.J."/>
            <person name="Schmoeckel S.M."/>
            <person name="Li B."/>
            <person name="Borm T.J.A."/>
            <person name="Ohyanagi H."/>
            <person name="Mineta K."/>
            <person name="Michell C.T."/>
            <person name="Saber N."/>
            <person name="Kharbatia N.M."/>
            <person name="Rupper R.R."/>
            <person name="Sharp A.R."/>
            <person name="Dally N."/>
            <person name="Boughton B.A."/>
            <person name="Woo Y.H."/>
            <person name="Gao G."/>
            <person name="Schijlen E.G.W.M."/>
            <person name="Guo X."/>
            <person name="Momin A.A."/>
            <person name="Negrao S."/>
            <person name="Al-Babili S."/>
            <person name="Gehring C."/>
            <person name="Roessner U."/>
            <person name="Jung C."/>
            <person name="Murphy K."/>
            <person name="Arold S.T."/>
            <person name="Gojobori T."/>
            <person name="van der Linden C.G."/>
            <person name="van Loo E.N."/>
            <person name="Jellen E.N."/>
            <person name="Maughan P.J."/>
            <person name="Tester M."/>
        </authorList>
    </citation>
    <scope>NUCLEOTIDE SEQUENCE [LARGE SCALE GENOMIC DNA]</scope>
    <source>
        <strain evidence="2">cv. PI 614886</strain>
    </source>
</reference>
<dbReference type="Gramene" id="AUR62002638-RA">
    <property type="protein sequence ID" value="AUR62002638-RA:cds"/>
    <property type="gene ID" value="AUR62002638"/>
</dbReference>
<protein>
    <recommendedName>
        <fullName evidence="1">Dienelactone hydrolase domain-containing protein</fullName>
    </recommendedName>
</protein>
<dbReference type="PANTHER" id="PTHR17630:SF97">
    <property type="entry name" value="ENDO-1,31,4-BETA-D-GLUCANASE-LIKE"/>
    <property type="match status" value="1"/>
</dbReference>
<dbReference type="Gene3D" id="3.40.50.1820">
    <property type="entry name" value="alpha/beta hydrolase"/>
    <property type="match status" value="2"/>
</dbReference>
<dbReference type="AlphaFoldDB" id="A0A803KUD0"/>
<dbReference type="SUPFAM" id="SSF53474">
    <property type="entry name" value="alpha/beta-Hydrolases"/>
    <property type="match status" value="1"/>
</dbReference>